<dbReference type="PROSITE" id="PS01124">
    <property type="entry name" value="HTH_ARAC_FAMILY_2"/>
    <property type="match status" value="1"/>
</dbReference>
<dbReference type="PANTHER" id="PTHR43280">
    <property type="entry name" value="ARAC-FAMILY TRANSCRIPTIONAL REGULATOR"/>
    <property type="match status" value="1"/>
</dbReference>
<dbReference type="Pfam" id="PF12833">
    <property type="entry name" value="HTH_18"/>
    <property type="match status" value="1"/>
</dbReference>
<protein>
    <submittedName>
        <fullName evidence="3">AraC family transcriptional regulator</fullName>
    </submittedName>
</protein>
<dbReference type="PANTHER" id="PTHR43280:SF10">
    <property type="entry name" value="REGULATORY PROTEIN POCR"/>
    <property type="match status" value="1"/>
</dbReference>
<organism evidence="3 4">
    <name type="scientific">Phocaeicola plebeius</name>
    <dbReference type="NCBI Taxonomy" id="310297"/>
    <lineage>
        <taxon>Bacteria</taxon>
        <taxon>Pseudomonadati</taxon>
        <taxon>Bacteroidota</taxon>
        <taxon>Bacteroidia</taxon>
        <taxon>Bacteroidales</taxon>
        <taxon>Bacteroidaceae</taxon>
        <taxon>Phocaeicola</taxon>
    </lineage>
</organism>
<feature type="domain" description="HTH araC/xylS-type" evidence="2">
    <location>
        <begin position="185"/>
        <end position="269"/>
    </location>
</feature>
<evidence type="ECO:0000313" key="4">
    <source>
        <dbReference type="Proteomes" id="UP000260814"/>
    </source>
</evidence>
<dbReference type="AlphaFoldDB" id="A0A3E4Z692"/>
<sequence length="285" mass="34522">METKFIEQLVMTVPESLRETTLALQTEVEELLKAKSTKKFLVLEPYSRNTELCRHILRRMEKLPELPSVSCKEYRPLLMLLSLSKEVEIQNDLLHHFVEPYRKAYRTPEMLYLCEVLYHTGTPQPLYNMCNEVCDYFFVERRKQISRQYTPLTELDFQFAEKRLKPLYAAVFRMKVNRYSYRTHSVEELAGMFCMSVSTFRDKFRKIYHRPANRWLQEQRIGQIRRDLKYYYDRPLMEIAEKNGFASANRFWEFCTEQMKQSPSELHKDLYDELCKERRKFYLGE</sequence>
<accession>A0A3E4Z692</accession>
<gene>
    <name evidence="3" type="ORF">DXB87_11785</name>
</gene>
<dbReference type="Gene3D" id="1.10.10.60">
    <property type="entry name" value="Homeodomain-like"/>
    <property type="match status" value="1"/>
</dbReference>
<dbReference type="GeneID" id="92988003"/>
<evidence type="ECO:0000313" key="3">
    <source>
        <dbReference type="EMBL" id="RGM88907.1"/>
    </source>
</evidence>
<dbReference type="EMBL" id="QSTW01000016">
    <property type="protein sequence ID" value="RGM88907.1"/>
    <property type="molecule type" value="Genomic_DNA"/>
</dbReference>
<dbReference type="SMART" id="SM00342">
    <property type="entry name" value="HTH_ARAC"/>
    <property type="match status" value="1"/>
</dbReference>
<name>A0A3E4Z692_9BACT</name>
<reference evidence="3 4" key="1">
    <citation type="submission" date="2018-08" db="EMBL/GenBank/DDBJ databases">
        <title>A genome reference for cultivated species of the human gut microbiota.</title>
        <authorList>
            <person name="Zou Y."/>
            <person name="Xue W."/>
            <person name="Luo G."/>
        </authorList>
    </citation>
    <scope>NUCLEOTIDE SEQUENCE [LARGE SCALE GENOMIC DNA]</scope>
    <source>
        <strain evidence="3 4">OM06-2</strain>
    </source>
</reference>
<evidence type="ECO:0000256" key="1">
    <source>
        <dbReference type="ARBA" id="ARBA00023125"/>
    </source>
</evidence>
<dbReference type="Proteomes" id="UP000260814">
    <property type="component" value="Unassembled WGS sequence"/>
</dbReference>
<comment type="caution">
    <text evidence="3">The sequence shown here is derived from an EMBL/GenBank/DDBJ whole genome shotgun (WGS) entry which is preliminary data.</text>
</comment>
<proteinExistence type="predicted"/>
<evidence type="ECO:0000259" key="2">
    <source>
        <dbReference type="PROSITE" id="PS01124"/>
    </source>
</evidence>
<keyword evidence="1" id="KW-0238">DNA-binding</keyword>
<dbReference type="GO" id="GO:0003700">
    <property type="term" value="F:DNA-binding transcription factor activity"/>
    <property type="evidence" value="ECO:0007669"/>
    <property type="project" value="InterPro"/>
</dbReference>
<dbReference type="GO" id="GO:0043565">
    <property type="term" value="F:sequence-specific DNA binding"/>
    <property type="evidence" value="ECO:0007669"/>
    <property type="project" value="InterPro"/>
</dbReference>
<dbReference type="InterPro" id="IPR018060">
    <property type="entry name" value="HTH_AraC"/>
</dbReference>
<dbReference type="RefSeq" id="WP_007754631.1">
    <property type="nucleotide sequence ID" value="NZ_QSTW01000016.1"/>
</dbReference>